<dbReference type="Gene3D" id="3.10.450.50">
    <property type="match status" value="1"/>
</dbReference>
<dbReference type="GO" id="GO:0005737">
    <property type="term" value="C:cytoplasm"/>
    <property type="evidence" value="ECO:0007669"/>
    <property type="project" value="UniProtKB-SubCell"/>
</dbReference>
<evidence type="ECO:0000256" key="2">
    <source>
        <dbReference type="ARBA" id="ARBA00026247"/>
    </source>
</evidence>
<dbReference type="FunFam" id="3.10.450.50:FF:000005">
    <property type="entry name" value="Nuclear transport factor 2"/>
    <property type="match status" value="1"/>
</dbReference>
<dbReference type="AlphaFoldDB" id="A0A8K0R7U7"/>
<dbReference type="InterPro" id="IPR018222">
    <property type="entry name" value="Nuclear_transport_factor_2_euk"/>
</dbReference>
<dbReference type="PROSITE" id="PS50177">
    <property type="entry name" value="NTF2_DOMAIN"/>
    <property type="match status" value="1"/>
</dbReference>
<dbReference type="OrthoDB" id="6507044at2759"/>
<dbReference type="Pfam" id="PF02136">
    <property type="entry name" value="NTF2"/>
    <property type="match status" value="1"/>
</dbReference>
<feature type="domain" description="NTF2" evidence="5">
    <location>
        <begin position="6"/>
        <end position="123"/>
    </location>
</feature>
<accession>A0A8K0R7U7</accession>
<comment type="subcellular location">
    <subcellularLocation>
        <location evidence="4">Cytoplasm</location>
    </subcellularLocation>
    <subcellularLocation>
        <location evidence="4">Nucleus</location>
    </subcellularLocation>
</comment>
<proteinExistence type="predicted"/>
<evidence type="ECO:0000313" key="7">
    <source>
        <dbReference type="Proteomes" id="UP000813461"/>
    </source>
</evidence>
<dbReference type="PANTHER" id="PTHR12612">
    <property type="entry name" value="NUCLEAR TRANSPORT FACTOR 2"/>
    <property type="match status" value="1"/>
</dbReference>
<sequence>MSYETVGKEFVQFYYATFDSNRAGLAGLYRDQSMLTFEAQGTLGTAAIVEKLQNLPFQQIQHRTDTIDTQPVGEEGVLVLVTGALLVEGSDRPMGFTQSFQLRKEIGANGQENWYVFNDIFRLVYSAA</sequence>
<keyword evidence="7" id="KW-1185">Reference proteome</keyword>
<keyword evidence="4" id="KW-0813">Transport</keyword>
<dbReference type="GO" id="GO:0005635">
    <property type="term" value="C:nuclear envelope"/>
    <property type="evidence" value="ECO:0007669"/>
    <property type="project" value="UniProtKB-ARBA"/>
</dbReference>
<organism evidence="6 7">
    <name type="scientific">Paraphoma chrysanthemicola</name>
    <dbReference type="NCBI Taxonomy" id="798071"/>
    <lineage>
        <taxon>Eukaryota</taxon>
        <taxon>Fungi</taxon>
        <taxon>Dikarya</taxon>
        <taxon>Ascomycota</taxon>
        <taxon>Pezizomycotina</taxon>
        <taxon>Dothideomycetes</taxon>
        <taxon>Pleosporomycetidae</taxon>
        <taxon>Pleosporales</taxon>
        <taxon>Pleosporineae</taxon>
        <taxon>Phaeosphaeriaceae</taxon>
        <taxon>Paraphoma</taxon>
    </lineage>
</organism>
<dbReference type="EMBL" id="JAGMVJ010000008">
    <property type="protein sequence ID" value="KAH7088086.1"/>
    <property type="molecule type" value="Genomic_DNA"/>
</dbReference>
<reference evidence="6" key="1">
    <citation type="journal article" date="2021" name="Nat. Commun.">
        <title>Genetic determinants of endophytism in the Arabidopsis root mycobiome.</title>
        <authorList>
            <person name="Mesny F."/>
            <person name="Miyauchi S."/>
            <person name="Thiergart T."/>
            <person name="Pickel B."/>
            <person name="Atanasova L."/>
            <person name="Karlsson M."/>
            <person name="Huettel B."/>
            <person name="Barry K.W."/>
            <person name="Haridas S."/>
            <person name="Chen C."/>
            <person name="Bauer D."/>
            <person name="Andreopoulos W."/>
            <person name="Pangilinan J."/>
            <person name="LaButti K."/>
            <person name="Riley R."/>
            <person name="Lipzen A."/>
            <person name="Clum A."/>
            <person name="Drula E."/>
            <person name="Henrissat B."/>
            <person name="Kohler A."/>
            <person name="Grigoriev I.V."/>
            <person name="Martin F.M."/>
            <person name="Hacquard S."/>
        </authorList>
    </citation>
    <scope>NUCLEOTIDE SEQUENCE</scope>
    <source>
        <strain evidence="6">MPI-SDFR-AT-0120</strain>
    </source>
</reference>
<dbReference type="GO" id="GO:0006606">
    <property type="term" value="P:protein import into nucleus"/>
    <property type="evidence" value="ECO:0007669"/>
    <property type="project" value="UniProtKB-ARBA"/>
</dbReference>
<keyword evidence="4" id="KW-0653">Protein transport</keyword>
<keyword evidence="4" id="KW-0539">Nucleus</keyword>
<protein>
    <recommendedName>
        <fullName evidence="2 4">Nuclear transport factor 2</fullName>
        <shortName evidence="4">NTF-2</shortName>
    </recommendedName>
</protein>
<dbReference type="CDD" id="cd00780">
    <property type="entry name" value="NTF2"/>
    <property type="match status" value="1"/>
</dbReference>
<evidence type="ECO:0000313" key="6">
    <source>
        <dbReference type="EMBL" id="KAH7088086.1"/>
    </source>
</evidence>
<evidence type="ECO:0000256" key="1">
    <source>
        <dbReference type="ARBA" id="ARBA00022490"/>
    </source>
</evidence>
<name>A0A8K0R7U7_9PLEO</name>
<dbReference type="InterPro" id="IPR032710">
    <property type="entry name" value="NTF2-like_dom_sf"/>
</dbReference>
<dbReference type="InterPro" id="IPR002075">
    <property type="entry name" value="NTF2_dom"/>
</dbReference>
<dbReference type="SUPFAM" id="SSF54427">
    <property type="entry name" value="NTF2-like"/>
    <property type="match status" value="1"/>
</dbReference>
<keyword evidence="1 4" id="KW-0963">Cytoplasm</keyword>
<evidence type="ECO:0000256" key="3">
    <source>
        <dbReference type="ARBA" id="ARBA00053082"/>
    </source>
</evidence>
<dbReference type="Proteomes" id="UP000813461">
    <property type="component" value="Unassembled WGS sequence"/>
</dbReference>
<dbReference type="InterPro" id="IPR045875">
    <property type="entry name" value="NTF2"/>
</dbReference>
<evidence type="ECO:0000256" key="4">
    <source>
        <dbReference type="RuleBase" id="RU369002"/>
    </source>
</evidence>
<comment type="function">
    <text evidence="4">Has a role in nuclear-cytoplasmic transport of proteins and mRNAs.</text>
</comment>
<comment type="function">
    <text evidence="3">Facilitates protein transport into the nucleus. Could be part of a multicomponent system of cytosolic factors that assemble at the pore complex during nuclear import.</text>
</comment>
<gene>
    <name evidence="6" type="ORF">FB567DRAFT_331161</name>
</gene>
<evidence type="ECO:0000259" key="5">
    <source>
        <dbReference type="PROSITE" id="PS50177"/>
    </source>
</evidence>
<comment type="caution">
    <text evidence="6">The sequence shown here is derived from an EMBL/GenBank/DDBJ whole genome shotgun (WGS) entry which is preliminary data.</text>
</comment>
<dbReference type="GO" id="GO:0051028">
    <property type="term" value="P:mRNA transport"/>
    <property type="evidence" value="ECO:0007669"/>
    <property type="project" value="UniProtKB-UniRule"/>
</dbReference>